<feature type="region of interest" description="Disordered" evidence="1">
    <location>
        <begin position="129"/>
        <end position="210"/>
    </location>
</feature>
<keyword evidence="3" id="KW-1185">Reference proteome</keyword>
<accession>A0A1Y2I4U2</accession>
<dbReference type="AlphaFoldDB" id="A0A1Y2I4U2"/>
<evidence type="ECO:0000256" key="1">
    <source>
        <dbReference type="SAM" id="MobiDB-lite"/>
    </source>
</evidence>
<protein>
    <submittedName>
        <fullName evidence="2">Uncharacterized protein</fullName>
    </submittedName>
</protein>
<dbReference type="STRING" id="1353009.A0A1Y2I4U2"/>
<evidence type="ECO:0000313" key="3">
    <source>
        <dbReference type="Proteomes" id="UP000193067"/>
    </source>
</evidence>
<dbReference type="EMBL" id="KZ084272">
    <property type="protein sequence ID" value="OSC96146.1"/>
    <property type="molecule type" value="Genomic_DNA"/>
</dbReference>
<organism evidence="2 3">
    <name type="scientific">Trametes coccinea (strain BRFM310)</name>
    <name type="common">Pycnoporus coccineus</name>
    <dbReference type="NCBI Taxonomy" id="1353009"/>
    <lineage>
        <taxon>Eukaryota</taxon>
        <taxon>Fungi</taxon>
        <taxon>Dikarya</taxon>
        <taxon>Basidiomycota</taxon>
        <taxon>Agaricomycotina</taxon>
        <taxon>Agaricomycetes</taxon>
        <taxon>Polyporales</taxon>
        <taxon>Polyporaceae</taxon>
        <taxon>Trametes</taxon>
    </lineage>
</organism>
<feature type="compositionally biased region" description="Polar residues" evidence="1">
    <location>
        <begin position="201"/>
        <end position="210"/>
    </location>
</feature>
<evidence type="ECO:0000313" key="2">
    <source>
        <dbReference type="EMBL" id="OSC96146.1"/>
    </source>
</evidence>
<sequence length="210" mass="23207">MLQRTRTWRIQKYGFMVAKGLGLKRRLLRTTRTCTQIPAAPSPPRSRSGRHIRVPKYLKDFIPLIQDELPAHLVDAFPDPAPRLSPSPQPYRSPTVEDCPEEEDLFETSPCLFGTFCRYTVAPQRDPEAHKSLESVSDTPLLSKTSSEQAPRLAVPSSISWLGRHAERHADGDDEGSSYGGSTDHSDLKLFGGGGGEGEDSNNTQCTCNV</sequence>
<gene>
    <name evidence="2" type="ORF">PYCCODRAFT_1429265</name>
</gene>
<reference evidence="2 3" key="1">
    <citation type="journal article" date="2015" name="Biotechnol. Biofuels">
        <title>Enhanced degradation of softwood versus hardwood by the white-rot fungus Pycnoporus coccineus.</title>
        <authorList>
            <person name="Couturier M."/>
            <person name="Navarro D."/>
            <person name="Chevret D."/>
            <person name="Henrissat B."/>
            <person name="Piumi F."/>
            <person name="Ruiz-Duenas F.J."/>
            <person name="Martinez A.T."/>
            <person name="Grigoriev I.V."/>
            <person name="Riley R."/>
            <person name="Lipzen A."/>
            <person name="Berrin J.G."/>
            <person name="Master E.R."/>
            <person name="Rosso M.N."/>
        </authorList>
    </citation>
    <scope>NUCLEOTIDE SEQUENCE [LARGE SCALE GENOMIC DNA]</scope>
    <source>
        <strain evidence="2 3">BRFM310</strain>
    </source>
</reference>
<dbReference type="Proteomes" id="UP000193067">
    <property type="component" value="Unassembled WGS sequence"/>
</dbReference>
<feature type="compositionally biased region" description="Polar residues" evidence="1">
    <location>
        <begin position="134"/>
        <end position="149"/>
    </location>
</feature>
<proteinExistence type="predicted"/>
<name>A0A1Y2I4U2_TRAC3</name>